<dbReference type="PANTHER" id="PTHR11803:SF39">
    <property type="entry name" value="2-IMINOBUTANOATE_2-IMINOPROPANOATE DEAMINASE"/>
    <property type="match status" value="1"/>
</dbReference>
<dbReference type="InterPro" id="IPR035959">
    <property type="entry name" value="RutC-like_sf"/>
</dbReference>
<dbReference type="Pfam" id="PF01042">
    <property type="entry name" value="Ribonuc_L-PSP"/>
    <property type="match status" value="1"/>
</dbReference>
<keyword evidence="3" id="KW-1185">Reference proteome</keyword>
<proteinExistence type="inferred from homology"/>
<dbReference type="GO" id="GO:0005829">
    <property type="term" value="C:cytosol"/>
    <property type="evidence" value="ECO:0007669"/>
    <property type="project" value="TreeGrafter"/>
</dbReference>
<dbReference type="Gene3D" id="3.30.1330.40">
    <property type="entry name" value="RutC-like"/>
    <property type="match status" value="1"/>
</dbReference>
<name>A0A1I4REV6_9BACT</name>
<dbReference type="FunFam" id="3.30.1330.40:FF:000001">
    <property type="entry name" value="L-PSP family endoribonuclease"/>
    <property type="match status" value="1"/>
</dbReference>
<reference evidence="2 3" key="1">
    <citation type="submission" date="2016-10" db="EMBL/GenBank/DDBJ databases">
        <authorList>
            <person name="de Groot N.N."/>
        </authorList>
    </citation>
    <scope>NUCLEOTIDE SEQUENCE [LARGE SCALE GENOMIC DNA]</scope>
    <source>
        <strain evidence="2 3">DSM 9990</strain>
    </source>
</reference>
<dbReference type="InterPro" id="IPR006056">
    <property type="entry name" value="RidA"/>
</dbReference>
<sequence>MIRVILSEDAPAPVGPYSQAIRVNDMVFLSGQIGLNPRTGKLISEDVKDQTEQALKNIEALLRAEGLSLSSVVKVTVFLRDMNDFSQVNEVYAKFFPATPPARSCVAVSGLPLNAKVEIEAIAFHPHQSNTRGIMKDT</sequence>
<dbReference type="CDD" id="cd00448">
    <property type="entry name" value="YjgF_YER057c_UK114_family"/>
    <property type="match status" value="1"/>
</dbReference>
<dbReference type="InterPro" id="IPR006175">
    <property type="entry name" value="YjgF/YER057c/UK114"/>
</dbReference>
<comment type="similarity">
    <text evidence="1">Belongs to the RutC family.</text>
</comment>
<dbReference type="OrthoDB" id="9808943at2"/>
<dbReference type="InterPro" id="IPR019897">
    <property type="entry name" value="RidA_CS"/>
</dbReference>
<evidence type="ECO:0000313" key="2">
    <source>
        <dbReference type="EMBL" id="SFM50759.1"/>
    </source>
</evidence>
<evidence type="ECO:0000313" key="3">
    <source>
        <dbReference type="Proteomes" id="UP000199611"/>
    </source>
</evidence>
<gene>
    <name evidence="2" type="ORF">SAMN05660836_00580</name>
</gene>
<dbReference type="PANTHER" id="PTHR11803">
    <property type="entry name" value="2-IMINOBUTANOATE/2-IMINOPROPANOATE DEAMINASE RIDA"/>
    <property type="match status" value="1"/>
</dbReference>
<dbReference type="EMBL" id="FOUU01000001">
    <property type="protein sequence ID" value="SFM50759.1"/>
    <property type="molecule type" value="Genomic_DNA"/>
</dbReference>
<evidence type="ECO:0000256" key="1">
    <source>
        <dbReference type="ARBA" id="ARBA00010552"/>
    </source>
</evidence>
<organism evidence="2 3">
    <name type="scientific">Thermodesulforhabdus norvegica</name>
    <dbReference type="NCBI Taxonomy" id="39841"/>
    <lineage>
        <taxon>Bacteria</taxon>
        <taxon>Pseudomonadati</taxon>
        <taxon>Thermodesulfobacteriota</taxon>
        <taxon>Syntrophobacteria</taxon>
        <taxon>Syntrophobacterales</taxon>
        <taxon>Thermodesulforhabdaceae</taxon>
        <taxon>Thermodesulforhabdus</taxon>
    </lineage>
</organism>
<dbReference type="PROSITE" id="PS01094">
    <property type="entry name" value="UPF0076"/>
    <property type="match status" value="1"/>
</dbReference>
<dbReference type="GO" id="GO:0019239">
    <property type="term" value="F:deaminase activity"/>
    <property type="evidence" value="ECO:0007669"/>
    <property type="project" value="TreeGrafter"/>
</dbReference>
<dbReference type="Proteomes" id="UP000199611">
    <property type="component" value="Unassembled WGS sequence"/>
</dbReference>
<accession>A0A1I4REV6</accession>
<protein>
    <submittedName>
        <fullName evidence="2">Endoribonuclease L-PSP</fullName>
    </submittedName>
</protein>
<dbReference type="STRING" id="39841.SAMN05660836_00580"/>
<dbReference type="NCBIfam" id="TIGR00004">
    <property type="entry name" value="Rid family detoxifying hydrolase"/>
    <property type="match status" value="1"/>
</dbReference>
<dbReference type="RefSeq" id="WP_093393329.1">
    <property type="nucleotide sequence ID" value="NZ_FOUU01000001.1"/>
</dbReference>
<dbReference type="AlphaFoldDB" id="A0A1I4REV6"/>
<dbReference type="SUPFAM" id="SSF55298">
    <property type="entry name" value="YjgF-like"/>
    <property type="match status" value="1"/>
</dbReference>